<dbReference type="EMBL" id="BATC01000003">
    <property type="protein sequence ID" value="GAD58067.1"/>
    <property type="molecule type" value="Genomic_DNA"/>
</dbReference>
<feature type="compositionally biased region" description="Polar residues" evidence="1">
    <location>
        <begin position="1"/>
        <end position="10"/>
    </location>
</feature>
<reference evidence="4" key="1">
    <citation type="journal article" date="2013" name="Genome Announc.">
        <title>Draft Genome Sequence of the Dimorphic Prosthecate Bacterium Brevundimonas abyssalis TAR-001T.</title>
        <authorList>
            <person name="Tsubouchi T."/>
            <person name="Nishi S."/>
            <person name="Usui K."/>
            <person name="Shimane Y."/>
            <person name="Takaki Y."/>
            <person name="Maruyama T."/>
            <person name="Hatada Y."/>
        </authorList>
    </citation>
    <scope>NUCLEOTIDE SEQUENCE [LARGE SCALE GENOMIC DNA]</scope>
    <source>
        <strain evidence="4">TAR-001</strain>
    </source>
</reference>
<protein>
    <recommendedName>
        <fullName evidence="2">Anti-sigma factor NepR domain-containing protein</fullName>
    </recommendedName>
</protein>
<feature type="region of interest" description="Disordered" evidence="1">
    <location>
        <begin position="1"/>
        <end position="24"/>
    </location>
</feature>
<dbReference type="AlphaFoldDB" id="A0A8E0KKF2"/>
<dbReference type="OrthoDB" id="8454456at2"/>
<sequence length="67" mass="7588">MIDQSNQSRRSPAPPEDGDDGLEEARLRQQAIGVKLRHMFDQVVNEPVPDEFLDILRRADKKAEGDS</sequence>
<dbReference type="RefSeq" id="WP_021696163.1">
    <property type="nucleotide sequence ID" value="NZ_BATC01000003.1"/>
</dbReference>
<proteinExistence type="predicted"/>
<feature type="domain" description="Anti-sigma factor NepR" evidence="2">
    <location>
        <begin position="29"/>
        <end position="62"/>
    </location>
</feature>
<gene>
    <name evidence="3" type="ORF">MBEBAB_0317</name>
</gene>
<dbReference type="InterPro" id="IPR041649">
    <property type="entry name" value="NepR"/>
</dbReference>
<name>A0A8E0KKF2_9CAUL</name>
<dbReference type="Proteomes" id="UP000016569">
    <property type="component" value="Unassembled WGS sequence"/>
</dbReference>
<comment type="caution">
    <text evidence="3">The sequence shown here is derived from an EMBL/GenBank/DDBJ whole genome shotgun (WGS) entry which is preliminary data.</text>
</comment>
<evidence type="ECO:0000259" key="2">
    <source>
        <dbReference type="Pfam" id="PF18557"/>
    </source>
</evidence>
<accession>A0A8E0KKF2</accession>
<evidence type="ECO:0000313" key="4">
    <source>
        <dbReference type="Proteomes" id="UP000016569"/>
    </source>
</evidence>
<organism evidence="3 4">
    <name type="scientific">Brevundimonas abyssalis TAR-001</name>
    <dbReference type="NCBI Taxonomy" id="1391729"/>
    <lineage>
        <taxon>Bacteria</taxon>
        <taxon>Pseudomonadati</taxon>
        <taxon>Pseudomonadota</taxon>
        <taxon>Alphaproteobacteria</taxon>
        <taxon>Caulobacterales</taxon>
        <taxon>Caulobacteraceae</taxon>
        <taxon>Brevundimonas</taxon>
    </lineage>
</organism>
<dbReference type="Pfam" id="PF18557">
    <property type="entry name" value="NepR"/>
    <property type="match status" value="1"/>
</dbReference>
<keyword evidence="4" id="KW-1185">Reference proteome</keyword>
<evidence type="ECO:0000256" key="1">
    <source>
        <dbReference type="SAM" id="MobiDB-lite"/>
    </source>
</evidence>
<evidence type="ECO:0000313" key="3">
    <source>
        <dbReference type="EMBL" id="GAD58067.1"/>
    </source>
</evidence>